<keyword evidence="3 10" id="KW-1134">Transmembrane beta strand</keyword>
<keyword evidence="5 12" id="KW-0732">Signal</keyword>
<proteinExistence type="inferred from homology"/>
<keyword evidence="6 11" id="KW-0798">TonB box</keyword>
<feature type="chain" id="PRO_5042168670" evidence="12">
    <location>
        <begin position="26"/>
        <end position="692"/>
    </location>
</feature>
<dbReference type="GO" id="GO:0044718">
    <property type="term" value="P:siderophore transmembrane transport"/>
    <property type="evidence" value="ECO:0007669"/>
    <property type="project" value="TreeGrafter"/>
</dbReference>
<dbReference type="PANTHER" id="PTHR30069">
    <property type="entry name" value="TONB-DEPENDENT OUTER MEMBRANE RECEPTOR"/>
    <property type="match status" value="1"/>
</dbReference>
<protein>
    <submittedName>
        <fullName evidence="15">TonB-dependent receptor</fullName>
    </submittedName>
</protein>
<evidence type="ECO:0000256" key="12">
    <source>
        <dbReference type="SAM" id="SignalP"/>
    </source>
</evidence>
<dbReference type="RefSeq" id="WP_274493766.1">
    <property type="nucleotide sequence ID" value="NZ_CP118166.1"/>
</dbReference>
<dbReference type="KEGG" id="hfl:PUV54_01590"/>
<accession>A0AAE9ZDY4</accession>
<evidence type="ECO:0000256" key="11">
    <source>
        <dbReference type="RuleBase" id="RU003357"/>
    </source>
</evidence>
<evidence type="ECO:0000256" key="2">
    <source>
        <dbReference type="ARBA" id="ARBA00022448"/>
    </source>
</evidence>
<evidence type="ECO:0000313" key="15">
    <source>
        <dbReference type="EMBL" id="WDI31880.1"/>
    </source>
</evidence>
<evidence type="ECO:0000259" key="13">
    <source>
        <dbReference type="Pfam" id="PF00593"/>
    </source>
</evidence>
<keyword evidence="16" id="KW-1185">Reference proteome</keyword>
<gene>
    <name evidence="15" type="ORF">PUV54_01590</name>
</gene>
<evidence type="ECO:0000256" key="5">
    <source>
        <dbReference type="ARBA" id="ARBA00022729"/>
    </source>
</evidence>
<feature type="domain" description="TonB-dependent receptor plug" evidence="14">
    <location>
        <begin position="50"/>
        <end position="158"/>
    </location>
</feature>
<evidence type="ECO:0000256" key="9">
    <source>
        <dbReference type="ARBA" id="ARBA00023237"/>
    </source>
</evidence>
<dbReference type="CDD" id="cd01347">
    <property type="entry name" value="ligand_gated_channel"/>
    <property type="match status" value="1"/>
</dbReference>
<dbReference type="Pfam" id="PF07715">
    <property type="entry name" value="Plug"/>
    <property type="match status" value="1"/>
</dbReference>
<dbReference type="PANTHER" id="PTHR30069:SF29">
    <property type="entry name" value="HEMOGLOBIN AND HEMOGLOBIN-HAPTOGLOBIN-BINDING PROTEIN 1-RELATED"/>
    <property type="match status" value="1"/>
</dbReference>
<evidence type="ECO:0000256" key="3">
    <source>
        <dbReference type="ARBA" id="ARBA00022452"/>
    </source>
</evidence>
<dbReference type="GO" id="GO:0009279">
    <property type="term" value="C:cell outer membrane"/>
    <property type="evidence" value="ECO:0007669"/>
    <property type="project" value="UniProtKB-SubCell"/>
</dbReference>
<dbReference type="SUPFAM" id="SSF56935">
    <property type="entry name" value="Porins"/>
    <property type="match status" value="1"/>
</dbReference>
<reference evidence="15" key="1">
    <citation type="submission" date="2023-02" db="EMBL/GenBank/DDBJ databases">
        <title>Genome sequence of Hyphococcus flavus.</title>
        <authorList>
            <person name="Rong J.-C."/>
            <person name="Zhao Q."/>
            <person name="Yi M."/>
            <person name="Wu J.-Y."/>
        </authorList>
    </citation>
    <scope>NUCLEOTIDE SEQUENCE</scope>
    <source>
        <strain evidence="15">MCCC 1K03223</strain>
    </source>
</reference>
<keyword evidence="9 10" id="KW-0998">Cell outer membrane</keyword>
<evidence type="ECO:0000256" key="1">
    <source>
        <dbReference type="ARBA" id="ARBA00004571"/>
    </source>
</evidence>
<evidence type="ECO:0000256" key="10">
    <source>
        <dbReference type="PROSITE-ProRule" id="PRU01360"/>
    </source>
</evidence>
<keyword evidence="8 15" id="KW-0675">Receptor</keyword>
<keyword evidence="7 10" id="KW-0472">Membrane</keyword>
<evidence type="ECO:0000259" key="14">
    <source>
        <dbReference type="Pfam" id="PF07715"/>
    </source>
</evidence>
<dbReference type="InterPro" id="IPR000531">
    <property type="entry name" value="Beta-barrel_TonB"/>
</dbReference>
<dbReference type="InterPro" id="IPR036942">
    <property type="entry name" value="Beta-barrel_TonB_sf"/>
</dbReference>
<dbReference type="InterPro" id="IPR039426">
    <property type="entry name" value="TonB-dep_rcpt-like"/>
</dbReference>
<dbReference type="Gene3D" id="2.40.170.20">
    <property type="entry name" value="TonB-dependent receptor, beta-barrel domain"/>
    <property type="match status" value="1"/>
</dbReference>
<keyword evidence="2 10" id="KW-0813">Transport</keyword>
<evidence type="ECO:0000256" key="6">
    <source>
        <dbReference type="ARBA" id="ARBA00023077"/>
    </source>
</evidence>
<dbReference type="Gene3D" id="2.170.130.10">
    <property type="entry name" value="TonB-dependent receptor, plug domain"/>
    <property type="match status" value="1"/>
</dbReference>
<evidence type="ECO:0000256" key="7">
    <source>
        <dbReference type="ARBA" id="ARBA00023136"/>
    </source>
</evidence>
<keyword evidence="4 10" id="KW-0812">Transmembrane</keyword>
<comment type="subcellular location">
    <subcellularLocation>
        <location evidence="1 10">Cell outer membrane</location>
        <topology evidence="1 10">Multi-pass membrane protein</topology>
    </subcellularLocation>
</comment>
<dbReference type="Pfam" id="PF00593">
    <property type="entry name" value="TonB_dep_Rec_b-barrel"/>
    <property type="match status" value="1"/>
</dbReference>
<dbReference type="InterPro" id="IPR012910">
    <property type="entry name" value="Plug_dom"/>
</dbReference>
<dbReference type="AlphaFoldDB" id="A0AAE9ZDY4"/>
<dbReference type="PROSITE" id="PS52016">
    <property type="entry name" value="TONB_DEPENDENT_REC_3"/>
    <property type="match status" value="1"/>
</dbReference>
<feature type="signal peptide" evidence="12">
    <location>
        <begin position="1"/>
        <end position="25"/>
    </location>
</feature>
<sequence length="692" mass="74845">MTWSNPKRISLIVGLSNLCALPAIAQEDDLIEALGGDTMISLAVGYEQPLSEAPAVATVVTAEDIAAIGAYNIGDVLTKVTGIHVSKKRVYDDLYIIRSVASELNPHVLVMVNGVPVGDAVQGGRPLGWSMPVQNISRIEIIRGPGSALYGADAFAGTINIVTKDAHEIDGLRAGAIGGNFDTMGGWAQLGIVRDSYELALSFEGQTTDGDEKFVSVDAQSVSDFLLGTNASLAPGPISTGRSDINLRADLSVGDRLTVRAAYQGLRDVGVGLGGSFALDPKGQLDVNVFTGDVNFSTPISDSVEIISNVSIFHEDFSSTFQTFPPGAFGSFPDGVHTAFDFKLTEVRGNSRALFSGIKGHTIIGGIGVTHQRSHDIDDRRNFFQTPSGVLALAPGFLTAEELGVPPNAVPRSRTNVYAFLQDEWRIAPDWTVTAGARIDYYSSFGETINPRVSVVWAASPELTLKALYGRAFRPPTFLESTKGAGQIAIGNPNLKPEMTDTFEFVIQRGWGRRLKSSINGYFYQTDDLITIAPDALTSIPTFMNSKGTIGYGVEFDADLTLTENTHAKFGYSFQESKFRTSKEATGFSPTHQAYAEGRWRFNPNLAMTIGVKYVGQRRRAPGDLRENVDSYFWGTAAVRYSPDQDGPLFATLSVENIFDVDAREPSTDQFLAPEDIPLQGRRFLGRVGVRF</sequence>
<dbReference type="EMBL" id="CP118166">
    <property type="protein sequence ID" value="WDI31880.1"/>
    <property type="molecule type" value="Genomic_DNA"/>
</dbReference>
<dbReference type="InterPro" id="IPR037066">
    <property type="entry name" value="Plug_dom_sf"/>
</dbReference>
<dbReference type="Proteomes" id="UP001214043">
    <property type="component" value="Chromosome"/>
</dbReference>
<organism evidence="15 16">
    <name type="scientific">Hyphococcus flavus</name>
    <dbReference type="NCBI Taxonomy" id="1866326"/>
    <lineage>
        <taxon>Bacteria</taxon>
        <taxon>Pseudomonadati</taxon>
        <taxon>Pseudomonadota</taxon>
        <taxon>Alphaproteobacteria</taxon>
        <taxon>Parvularculales</taxon>
        <taxon>Parvularculaceae</taxon>
        <taxon>Hyphococcus</taxon>
    </lineage>
</organism>
<evidence type="ECO:0000313" key="16">
    <source>
        <dbReference type="Proteomes" id="UP001214043"/>
    </source>
</evidence>
<evidence type="ECO:0000256" key="4">
    <source>
        <dbReference type="ARBA" id="ARBA00022692"/>
    </source>
</evidence>
<comment type="similarity">
    <text evidence="10 11">Belongs to the TonB-dependent receptor family.</text>
</comment>
<dbReference type="GO" id="GO:0015344">
    <property type="term" value="F:siderophore uptake transmembrane transporter activity"/>
    <property type="evidence" value="ECO:0007669"/>
    <property type="project" value="TreeGrafter"/>
</dbReference>
<name>A0AAE9ZDY4_9PROT</name>
<evidence type="ECO:0000256" key="8">
    <source>
        <dbReference type="ARBA" id="ARBA00023170"/>
    </source>
</evidence>
<feature type="domain" description="TonB-dependent receptor-like beta-barrel" evidence="13">
    <location>
        <begin position="293"/>
        <end position="644"/>
    </location>
</feature>